<dbReference type="Pfam" id="PF13378">
    <property type="entry name" value="MR_MLE_C"/>
    <property type="match status" value="1"/>
</dbReference>
<protein>
    <recommendedName>
        <fullName evidence="3">glucarate dehydratase</fullName>
        <ecNumber evidence="3">4.2.1.40</ecNumber>
    </recommendedName>
</protein>
<keyword evidence="6" id="KW-1185">Reference proteome</keyword>
<sequence length="393" mass="43159">MKIARVEQFHVDGGWDDWSFLKLTTDDGLVGWSEFNQSRGRRGLASVVRGMADLVMGEDPRGVGRLSARLYALTQMTAGGLQALAIGAYENACLDLKAKALGIPVCELFGGALRSELPVYWSHFGMYRARNLDLFERVIGQAPVRRLDDLKRLAEEAARRGFRALKTNLLVFQDGKPATIGRGTGAFELNIDHAIEQRVVDQLAALREGGGPGMGLMMDLNFNYKTEGLRRLARAVEPLALTWLEMDSHYPDALGLIRRTTSTPIASLETVLGRRALKPYLDAQAVDVGIVDVVFNGMAESVKMAALLDACEINVAAHNSHGPLGSLMSAHFCAVVPNLRFLEYDEDEVPWRRELLTRPWTMRDGNFVLPEGPGWGADIDEEVARAHAADASA</sequence>
<dbReference type="Pfam" id="PF02746">
    <property type="entry name" value="MR_MLE_N"/>
    <property type="match status" value="1"/>
</dbReference>
<evidence type="ECO:0000313" key="5">
    <source>
        <dbReference type="EMBL" id="RZS85306.1"/>
    </source>
</evidence>
<dbReference type="CDD" id="cd03316">
    <property type="entry name" value="MR_like"/>
    <property type="match status" value="1"/>
</dbReference>
<dbReference type="Proteomes" id="UP000292445">
    <property type="component" value="Unassembled WGS sequence"/>
</dbReference>
<dbReference type="SUPFAM" id="SSF54826">
    <property type="entry name" value="Enolase N-terminal domain-like"/>
    <property type="match status" value="1"/>
</dbReference>
<comment type="pathway">
    <text evidence="2">Carbohydrate acid metabolism; D-glucarate degradation; 2,5-dioxopentanoate from D-glucarate: step 1/2.</text>
</comment>
<dbReference type="Gene3D" id="3.20.20.120">
    <property type="entry name" value="Enolase-like C-terminal domain"/>
    <property type="match status" value="1"/>
</dbReference>
<dbReference type="SUPFAM" id="SSF51604">
    <property type="entry name" value="Enolase C-terminal domain-like"/>
    <property type="match status" value="1"/>
</dbReference>
<dbReference type="InterPro" id="IPR013341">
    <property type="entry name" value="Mandelate_racemase_N_dom"/>
</dbReference>
<dbReference type="SFLD" id="SFLDG00179">
    <property type="entry name" value="mandelate_racemase"/>
    <property type="match status" value="1"/>
</dbReference>
<comment type="catalytic activity">
    <reaction evidence="1">
        <text>D-glucarate = 5-dehydro-4-deoxy-D-glucarate + H2O</text>
        <dbReference type="Rhea" id="RHEA:14573"/>
        <dbReference type="ChEBI" id="CHEBI:15377"/>
        <dbReference type="ChEBI" id="CHEBI:30612"/>
        <dbReference type="ChEBI" id="CHEBI:42819"/>
        <dbReference type="EC" id="4.2.1.40"/>
    </reaction>
</comment>
<dbReference type="PANTHER" id="PTHR48080:SF4">
    <property type="entry name" value="GLUCARATE DEHYDRATASE"/>
    <property type="match status" value="1"/>
</dbReference>
<dbReference type="PANTHER" id="PTHR48080">
    <property type="entry name" value="D-GALACTONATE DEHYDRATASE-RELATED"/>
    <property type="match status" value="1"/>
</dbReference>
<dbReference type="InterPro" id="IPR013342">
    <property type="entry name" value="Mandelate_racemase_C"/>
</dbReference>
<dbReference type="GO" id="GO:0008872">
    <property type="term" value="F:glucarate dehydratase activity"/>
    <property type="evidence" value="ECO:0007669"/>
    <property type="project" value="UniProtKB-EC"/>
</dbReference>
<dbReference type="EC" id="4.2.1.40" evidence="3"/>
<dbReference type="EMBL" id="SGXC01000001">
    <property type="protein sequence ID" value="RZS85306.1"/>
    <property type="molecule type" value="Genomic_DNA"/>
</dbReference>
<organism evidence="5 6">
    <name type="scientific">Pigmentiphaga kullae</name>
    <dbReference type="NCBI Taxonomy" id="151784"/>
    <lineage>
        <taxon>Bacteria</taxon>
        <taxon>Pseudomonadati</taxon>
        <taxon>Pseudomonadota</taxon>
        <taxon>Betaproteobacteria</taxon>
        <taxon>Burkholderiales</taxon>
        <taxon>Alcaligenaceae</taxon>
        <taxon>Pigmentiphaga</taxon>
    </lineage>
</organism>
<accession>A0A4Q7NK68</accession>
<reference evidence="5 6" key="1">
    <citation type="submission" date="2019-02" db="EMBL/GenBank/DDBJ databases">
        <title>Genomic Encyclopedia of Type Strains, Phase IV (KMG-IV): sequencing the most valuable type-strain genomes for metagenomic binning, comparative biology and taxonomic classification.</title>
        <authorList>
            <person name="Goeker M."/>
        </authorList>
    </citation>
    <scope>NUCLEOTIDE SEQUENCE [LARGE SCALE GENOMIC DNA]</scope>
    <source>
        <strain evidence="5 6">K24</strain>
    </source>
</reference>
<evidence type="ECO:0000313" key="6">
    <source>
        <dbReference type="Proteomes" id="UP000292445"/>
    </source>
</evidence>
<evidence type="ECO:0000256" key="3">
    <source>
        <dbReference type="ARBA" id="ARBA00011973"/>
    </source>
</evidence>
<dbReference type="InterPro" id="IPR036849">
    <property type="entry name" value="Enolase-like_C_sf"/>
</dbReference>
<proteinExistence type="predicted"/>
<gene>
    <name evidence="5" type="ORF">EV675_1329</name>
</gene>
<evidence type="ECO:0000256" key="2">
    <source>
        <dbReference type="ARBA" id="ARBA00005183"/>
    </source>
</evidence>
<dbReference type="InterPro" id="IPR029017">
    <property type="entry name" value="Enolase-like_N"/>
</dbReference>
<dbReference type="OrthoDB" id="103536at2"/>
<dbReference type="AlphaFoldDB" id="A0A4Q7NK68"/>
<dbReference type="InterPro" id="IPR029065">
    <property type="entry name" value="Enolase_C-like"/>
</dbReference>
<evidence type="ECO:0000256" key="1">
    <source>
        <dbReference type="ARBA" id="ARBA00001426"/>
    </source>
</evidence>
<dbReference type="Gene3D" id="3.30.390.10">
    <property type="entry name" value="Enolase-like, N-terminal domain"/>
    <property type="match status" value="1"/>
</dbReference>
<dbReference type="SMART" id="SM00922">
    <property type="entry name" value="MR_MLE"/>
    <property type="match status" value="1"/>
</dbReference>
<evidence type="ECO:0000259" key="4">
    <source>
        <dbReference type="SMART" id="SM00922"/>
    </source>
</evidence>
<dbReference type="InterPro" id="IPR034593">
    <property type="entry name" value="DgoD-like"/>
</dbReference>
<comment type="caution">
    <text evidence="5">The sequence shown here is derived from an EMBL/GenBank/DDBJ whole genome shotgun (WGS) entry which is preliminary data.</text>
</comment>
<feature type="domain" description="Mandelate racemase/muconate lactonizing enzyme C-terminal" evidence="4">
    <location>
        <begin position="147"/>
        <end position="264"/>
    </location>
</feature>
<dbReference type="SFLD" id="SFLDS00001">
    <property type="entry name" value="Enolase"/>
    <property type="match status" value="1"/>
</dbReference>
<dbReference type="RefSeq" id="WP_130356535.1">
    <property type="nucleotide sequence ID" value="NZ_SGXC01000001.1"/>
</dbReference>
<name>A0A4Q7NK68_9BURK</name>